<dbReference type="EMBL" id="JACJII010000001">
    <property type="protein sequence ID" value="MBA9006696.1"/>
    <property type="molecule type" value="Genomic_DNA"/>
</dbReference>
<evidence type="ECO:0000256" key="4">
    <source>
        <dbReference type="ARBA" id="ARBA00022438"/>
    </source>
</evidence>
<dbReference type="AlphaFoldDB" id="A0A7W3N349"/>
<feature type="active site" evidence="8">
    <location>
        <position position="346"/>
    </location>
</feature>
<comment type="subcellular location">
    <subcellularLocation>
        <location evidence="8">Cytoplasm</location>
    </subcellularLocation>
</comment>
<keyword evidence="8" id="KW-0963">Cytoplasm</keyword>
<dbReference type="Gene3D" id="3.40.220.10">
    <property type="entry name" value="Leucine Aminopeptidase, subunit E, domain 1"/>
    <property type="match status" value="1"/>
</dbReference>
<dbReference type="EC" id="3.4.11.1" evidence="8"/>
<dbReference type="InterPro" id="IPR023042">
    <property type="entry name" value="Peptidase_M17_leu_NH2_pept"/>
</dbReference>
<dbReference type="InterPro" id="IPR000819">
    <property type="entry name" value="Peptidase_M17_C"/>
</dbReference>
<dbReference type="PRINTS" id="PR00481">
    <property type="entry name" value="LAMNOPPTDASE"/>
</dbReference>
<dbReference type="RefSeq" id="WP_182707514.1">
    <property type="nucleotide sequence ID" value="NZ_JACJII010000001.1"/>
</dbReference>
<keyword evidence="11" id="KW-1185">Reference proteome</keyword>
<reference evidence="10 11" key="1">
    <citation type="submission" date="2020-08" db="EMBL/GenBank/DDBJ databases">
        <title>Sequencing the genomes of 1000 actinobacteria strains.</title>
        <authorList>
            <person name="Klenk H.-P."/>
        </authorList>
    </citation>
    <scope>NUCLEOTIDE SEQUENCE [LARGE SCALE GENOMIC DNA]</scope>
    <source>
        <strain evidence="10 11">DSM 45823</strain>
    </source>
</reference>
<evidence type="ECO:0000256" key="6">
    <source>
        <dbReference type="ARBA" id="ARBA00022801"/>
    </source>
</evidence>
<feature type="binding site" evidence="8">
    <location>
        <position position="260"/>
    </location>
    <ligand>
        <name>Mn(2+)</name>
        <dbReference type="ChEBI" id="CHEBI:29035"/>
        <label>2</label>
    </ligand>
</feature>
<keyword evidence="8" id="KW-0464">Manganese</keyword>
<evidence type="ECO:0000256" key="2">
    <source>
        <dbReference type="ARBA" id="ARBA00000967"/>
    </source>
</evidence>
<dbReference type="PROSITE" id="PS00631">
    <property type="entry name" value="CYTOSOL_AP"/>
    <property type="match status" value="1"/>
</dbReference>
<feature type="binding site" evidence="8">
    <location>
        <position position="344"/>
    </location>
    <ligand>
        <name>Mn(2+)</name>
        <dbReference type="ChEBI" id="CHEBI:29035"/>
        <label>2</label>
    </ligand>
</feature>
<feature type="active site" evidence="8">
    <location>
        <position position="272"/>
    </location>
</feature>
<dbReference type="SUPFAM" id="SSF53187">
    <property type="entry name" value="Zn-dependent exopeptidases"/>
    <property type="match status" value="1"/>
</dbReference>
<feature type="binding site" evidence="8">
    <location>
        <position position="342"/>
    </location>
    <ligand>
        <name>Mn(2+)</name>
        <dbReference type="ChEBI" id="CHEBI:29035"/>
        <label>1</label>
    </ligand>
</feature>
<evidence type="ECO:0000256" key="7">
    <source>
        <dbReference type="ARBA" id="ARBA00049972"/>
    </source>
</evidence>
<keyword evidence="6 8" id="KW-0378">Hydrolase</keyword>
<dbReference type="SUPFAM" id="SSF52949">
    <property type="entry name" value="Macro domain-like"/>
    <property type="match status" value="1"/>
</dbReference>
<comment type="catalytic activity">
    <reaction evidence="1 8">
        <text>Release of an N-terminal amino acid, Xaa-|-Yaa-, in which Xaa is preferably Leu, but may be other amino acids including Pro although not Arg or Lys, and Yaa may be Pro. Amino acid amides and methyl esters are also readily hydrolyzed, but rates on arylamides are exceedingly low.</text>
        <dbReference type="EC" id="3.4.11.1"/>
    </reaction>
</comment>
<feature type="domain" description="Cytosol aminopeptidase" evidence="9">
    <location>
        <begin position="340"/>
        <end position="347"/>
    </location>
</feature>
<dbReference type="Gene3D" id="3.40.630.10">
    <property type="entry name" value="Zn peptidases"/>
    <property type="match status" value="1"/>
</dbReference>
<evidence type="ECO:0000313" key="11">
    <source>
        <dbReference type="Proteomes" id="UP000539313"/>
    </source>
</evidence>
<sequence>MTTISLDSAAPSALEVDAIVIGTLPGDSGDPAAPPRLAAGGQDVDRAFDGRLGDALRSLGAAGKAGEIVKLPTLGALPAPVLVAAGLGEETGADALRRAAGAAVRALAGSARRVAVALPAGSADEAGAVALGALLGGYVFDRYRTGERKDPVAEVIVLTGAEGADRALERARILADSVALVRDLVNTPPMDLGPDDMAQIAAKVADEVGLDAQILDERALADGGYGGIVGVGQGSARPPRLVRLAYAHPEADRTVVFVGKGITFDTGGLSLKPTESMDWMKSDMGGAGAVLGALRAIGLLKPKVNVVGYLPLAENMPSGTAQRPSDVLTIYGGKTVEVLNTDAEGRLVLADALVRSGEDSPDLLVDVATLTGAQLVALGTRTTGVMANDDEVRAKVVDAAGRAGEPSWPMPLPPELRKGLDSAVADIANISNERWGGMLVAGVFLKEFVPDGVRWAHLDIAGPAFNKGEPYGEVPKGGTGAATRTLVQIAEDVAAGSL</sequence>
<comment type="function">
    <text evidence="7 8">Presumably involved in the processing and regular turnover of intracellular proteins. Catalyzes the removal of unsubstituted N-terminal amino acids from various peptides.</text>
</comment>
<evidence type="ECO:0000256" key="5">
    <source>
        <dbReference type="ARBA" id="ARBA00022670"/>
    </source>
</evidence>
<keyword evidence="8" id="KW-0479">Metal-binding</keyword>
<evidence type="ECO:0000313" key="10">
    <source>
        <dbReference type="EMBL" id="MBA9006696.1"/>
    </source>
</evidence>
<dbReference type="InterPro" id="IPR043472">
    <property type="entry name" value="Macro_dom-like"/>
</dbReference>
<comment type="cofactor">
    <cofactor evidence="8">
        <name>Mn(2+)</name>
        <dbReference type="ChEBI" id="CHEBI:29035"/>
    </cofactor>
    <text evidence="8">Binds 2 manganese ions per subunit.</text>
</comment>
<dbReference type="NCBIfam" id="NF002073">
    <property type="entry name" value="PRK00913.1-2"/>
    <property type="match status" value="1"/>
</dbReference>
<dbReference type="GO" id="GO:0030145">
    <property type="term" value="F:manganese ion binding"/>
    <property type="evidence" value="ECO:0007669"/>
    <property type="project" value="UniProtKB-UniRule"/>
</dbReference>
<dbReference type="PANTHER" id="PTHR11963:SF23">
    <property type="entry name" value="CYTOSOL AMINOPEPTIDASE"/>
    <property type="match status" value="1"/>
</dbReference>
<dbReference type="GO" id="GO:0070006">
    <property type="term" value="F:metalloaminopeptidase activity"/>
    <property type="evidence" value="ECO:0007669"/>
    <property type="project" value="InterPro"/>
</dbReference>
<dbReference type="InterPro" id="IPR011356">
    <property type="entry name" value="Leucine_aapep/pepB"/>
</dbReference>
<dbReference type="PANTHER" id="PTHR11963">
    <property type="entry name" value="LEUCINE AMINOPEPTIDASE-RELATED"/>
    <property type="match status" value="1"/>
</dbReference>
<dbReference type="Pfam" id="PF00883">
    <property type="entry name" value="Peptidase_M17"/>
    <property type="match status" value="1"/>
</dbReference>
<organism evidence="10 11">
    <name type="scientific">Thermomonospora cellulosilytica</name>
    <dbReference type="NCBI Taxonomy" id="1411118"/>
    <lineage>
        <taxon>Bacteria</taxon>
        <taxon>Bacillati</taxon>
        <taxon>Actinomycetota</taxon>
        <taxon>Actinomycetes</taxon>
        <taxon>Streptosporangiales</taxon>
        <taxon>Thermomonosporaceae</taxon>
        <taxon>Thermomonospora</taxon>
    </lineage>
</organism>
<dbReference type="Pfam" id="PF02789">
    <property type="entry name" value="Peptidase_M17_N"/>
    <property type="match status" value="1"/>
</dbReference>
<name>A0A7W3N349_9ACTN</name>
<keyword evidence="5 8" id="KW-0645">Protease</keyword>
<feature type="binding site" evidence="8">
    <location>
        <position position="265"/>
    </location>
    <ligand>
        <name>Mn(2+)</name>
        <dbReference type="ChEBI" id="CHEBI:29035"/>
        <label>1</label>
    </ligand>
</feature>
<protein>
    <recommendedName>
        <fullName evidence="8">Probable cytosol aminopeptidase</fullName>
        <ecNumber evidence="8">3.4.11.1</ecNumber>
    </recommendedName>
    <alternativeName>
        <fullName evidence="8">Leucine aminopeptidase</fullName>
        <shortName evidence="8">LAP</shortName>
        <ecNumber evidence="8">3.4.11.10</ecNumber>
    </alternativeName>
    <alternativeName>
        <fullName evidence="8">Leucyl aminopeptidase</fullName>
    </alternativeName>
</protein>
<dbReference type="HAMAP" id="MF_00181">
    <property type="entry name" value="Cytosol_peptidase_M17"/>
    <property type="match status" value="1"/>
</dbReference>
<dbReference type="CDD" id="cd00433">
    <property type="entry name" value="Peptidase_M17"/>
    <property type="match status" value="1"/>
</dbReference>
<dbReference type="InterPro" id="IPR008283">
    <property type="entry name" value="Peptidase_M17_N"/>
</dbReference>
<proteinExistence type="inferred from homology"/>
<evidence type="ECO:0000256" key="3">
    <source>
        <dbReference type="ARBA" id="ARBA00009528"/>
    </source>
</evidence>
<dbReference type="GO" id="GO:0006508">
    <property type="term" value="P:proteolysis"/>
    <property type="evidence" value="ECO:0007669"/>
    <property type="project" value="UniProtKB-KW"/>
</dbReference>
<evidence type="ECO:0000256" key="8">
    <source>
        <dbReference type="HAMAP-Rule" id="MF_00181"/>
    </source>
</evidence>
<dbReference type="EC" id="3.4.11.10" evidence="8"/>
<dbReference type="Proteomes" id="UP000539313">
    <property type="component" value="Unassembled WGS sequence"/>
</dbReference>
<feature type="binding site" evidence="8">
    <location>
        <position position="283"/>
    </location>
    <ligand>
        <name>Mn(2+)</name>
        <dbReference type="ChEBI" id="CHEBI:29035"/>
        <label>2</label>
    </ligand>
</feature>
<comment type="catalytic activity">
    <reaction evidence="2 8">
        <text>Release of an N-terminal amino acid, preferentially leucine, but not glutamic or aspartic acids.</text>
        <dbReference type="EC" id="3.4.11.10"/>
    </reaction>
</comment>
<evidence type="ECO:0000259" key="9">
    <source>
        <dbReference type="PROSITE" id="PS00631"/>
    </source>
</evidence>
<keyword evidence="4 8" id="KW-0031">Aminopeptidase</keyword>
<feature type="binding site" evidence="8">
    <location>
        <position position="265"/>
    </location>
    <ligand>
        <name>Mn(2+)</name>
        <dbReference type="ChEBI" id="CHEBI:29035"/>
        <label>2</label>
    </ligand>
</feature>
<feature type="binding site" evidence="8">
    <location>
        <position position="344"/>
    </location>
    <ligand>
        <name>Mn(2+)</name>
        <dbReference type="ChEBI" id="CHEBI:29035"/>
        <label>1</label>
    </ligand>
</feature>
<accession>A0A7W3N349</accession>
<gene>
    <name evidence="8" type="primary">pepA</name>
    <name evidence="10" type="ORF">HNR21_005578</name>
</gene>
<comment type="similarity">
    <text evidence="3 8">Belongs to the peptidase M17 family.</text>
</comment>
<evidence type="ECO:0000256" key="1">
    <source>
        <dbReference type="ARBA" id="ARBA00000135"/>
    </source>
</evidence>
<dbReference type="GO" id="GO:0005737">
    <property type="term" value="C:cytoplasm"/>
    <property type="evidence" value="ECO:0007669"/>
    <property type="project" value="UniProtKB-SubCell"/>
</dbReference>
<comment type="caution">
    <text evidence="10">The sequence shown here is derived from an EMBL/GenBank/DDBJ whole genome shotgun (WGS) entry which is preliminary data.</text>
</comment>